<evidence type="ECO:0000313" key="2">
    <source>
        <dbReference type="Proteomes" id="UP000887566"/>
    </source>
</evidence>
<proteinExistence type="predicted"/>
<sequence>MPLPPSSPKLDWSTDLCKEWQRFATAQQNMIYQNNRGVTWDEHKLEDRDTLITTILQAVFGPPSEELSSLSVRLTSCYNHEQRATAKKIVRKIEKISTSTKIKMQVVYLSAHFPSENGTANIPMFRVSCDKSCKYVDGNCRTYSDWQHVLNTNEISKSMYCYPENGQYGAEIPFDVNSLPKLRFGESPSCSIIATAMDGTQAMLSGADVVMTAASFVTRFKTVGYIAKIAPTIQKANNVVLYAALASTVLNTGGNMYDKYQHDQEYMDEVKLLCMAVLNPLGDYLSKRIVQGCLEEGKIDLGALQTVFLSVVAASRFLSASVTFTTTIYHMLYKKEKCTPSDYSRLALSIYMSYGTLTTPKTAKDIFSRIKEEYLMQQREQLQTLEEGISNENAKQYYKEHMKPQESSANEYIMNKQLIRVMECVDDVNGFFCEFAYTKTTFDVKDNILLVNGQLNDDGARLAEIGQRHEVQSDISDRLNANMEASRADGEYATVSKTEQLLQMAKDLDTDLKAEPDGAKKKIIEEKFLAYRASDTFFKDERLTFEAECHQMQRQLTAAYGQAYDTIKVGGKQLFASMSVTEYGRLAQVLDQTSKMESEQKVYNKNLIAAASALASHRECSSVRDYCCYMELINDSRKGSETAKEQFEKDMADPKSDAFVKFNEQLDKDLKQTEGLLKGVEHPWESLLTAMYHARKHRQQFPENAWPEGSYAENETNKANDMTTHYLLEK</sequence>
<keyword evidence="2" id="KW-1185">Reference proteome</keyword>
<organism evidence="2 3">
    <name type="scientific">Plectus sambesii</name>
    <dbReference type="NCBI Taxonomy" id="2011161"/>
    <lineage>
        <taxon>Eukaryota</taxon>
        <taxon>Metazoa</taxon>
        <taxon>Ecdysozoa</taxon>
        <taxon>Nematoda</taxon>
        <taxon>Chromadorea</taxon>
        <taxon>Plectida</taxon>
        <taxon>Plectina</taxon>
        <taxon>Plectoidea</taxon>
        <taxon>Plectidae</taxon>
        <taxon>Plectus</taxon>
    </lineage>
</organism>
<dbReference type="PANTHER" id="PTHR21115:SF0">
    <property type="entry name" value="GH06117P-RELATED"/>
    <property type="match status" value="1"/>
</dbReference>
<dbReference type="Proteomes" id="UP000887566">
    <property type="component" value="Unplaced"/>
</dbReference>
<reference evidence="3" key="1">
    <citation type="submission" date="2022-11" db="UniProtKB">
        <authorList>
            <consortium name="WormBaseParasite"/>
        </authorList>
    </citation>
    <scope>IDENTIFICATION</scope>
</reference>
<dbReference type="InterPro" id="IPR031962">
    <property type="entry name" value="DUF4781"/>
</dbReference>
<evidence type="ECO:0000259" key="1">
    <source>
        <dbReference type="Pfam" id="PF16013"/>
    </source>
</evidence>
<evidence type="ECO:0000313" key="3">
    <source>
        <dbReference type="WBParaSite" id="PSAMB.scaffold913size38694.g9665.t1"/>
    </source>
</evidence>
<name>A0A914XKA9_9BILA</name>
<dbReference type="WBParaSite" id="PSAMB.scaffold913size38694.g9665.t1">
    <property type="protein sequence ID" value="PSAMB.scaffold913size38694.g9665.t1"/>
    <property type="gene ID" value="PSAMB.scaffold913size38694.g9665"/>
</dbReference>
<accession>A0A914XKA9</accession>
<dbReference type="AlphaFoldDB" id="A0A914XKA9"/>
<protein>
    <submittedName>
        <fullName evidence="3">DUF4781 domain-containing protein</fullName>
    </submittedName>
</protein>
<dbReference type="Pfam" id="PF16013">
    <property type="entry name" value="DUF4781"/>
    <property type="match status" value="1"/>
</dbReference>
<feature type="domain" description="DUF4781" evidence="1">
    <location>
        <begin position="132"/>
        <end position="421"/>
    </location>
</feature>
<dbReference type="PANTHER" id="PTHR21115">
    <property type="entry name" value="GH06117P-RELATED"/>
    <property type="match status" value="1"/>
</dbReference>